<feature type="region of interest" description="Disordered" evidence="1">
    <location>
        <begin position="215"/>
        <end position="328"/>
    </location>
</feature>
<proteinExistence type="predicted"/>
<feature type="region of interest" description="Disordered" evidence="1">
    <location>
        <begin position="69"/>
        <end position="118"/>
    </location>
</feature>
<feature type="domain" description="DUF630" evidence="3">
    <location>
        <begin position="1"/>
        <end position="57"/>
    </location>
</feature>
<evidence type="ECO:0000256" key="1">
    <source>
        <dbReference type="SAM" id="MobiDB-lite"/>
    </source>
</evidence>
<name>A0AAD3T509_NEPGR</name>
<dbReference type="InterPro" id="IPR006868">
    <property type="entry name" value="DUF630"/>
</dbReference>
<accession>A0AAD3T509</accession>
<feature type="compositionally biased region" description="Basic and acidic residues" evidence="1">
    <location>
        <begin position="276"/>
        <end position="285"/>
    </location>
</feature>
<organism evidence="4 5">
    <name type="scientific">Nepenthes gracilis</name>
    <name type="common">Slender pitcher plant</name>
    <dbReference type="NCBI Taxonomy" id="150966"/>
    <lineage>
        <taxon>Eukaryota</taxon>
        <taxon>Viridiplantae</taxon>
        <taxon>Streptophyta</taxon>
        <taxon>Embryophyta</taxon>
        <taxon>Tracheophyta</taxon>
        <taxon>Spermatophyta</taxon>
        <taxon>Magnoliopsida</taxon>
        <taxon>eudicotyledons</taxon>
        <taxon>Gunneridae</taxon>
        <taxon>Pentapetalae</taxon>
        <taxon>Caryophyllales</taxon>
        <taxon>Nepenthaceae</taxon>
        <taxon>Nepenthes</taxon>
    </lineage>
</organism>
<evidence type="ECO:0000313" key="4">
    <source>
        <dbReference type="EMBL" id="GMH23643.1"/>
    </source>
</evidence>
<dbReference type="Pfam" id="PF04783">
    <property type="entry name" value="DUF630"/>
    <property type="match status" value="1"/>
</dbReference>
<dbReference type="PANTHER" id="PTHR21450:SF41">
    <property type="entry name" value="RNA POLYMERASE SUBUNIT BETA, PUTATIVE (DUF630 AND DUF632)-RELATED"/>
    <property type="match status" value="1"/>
</dbReference>
<feature type="compositionally biased region" description="Basic and acidic residues" evidence="1">
    <location>
        <begin position="75"/>
        <end position="87"/>
    </location>
</feature>
<dbReference type="Pfam" id="PF04782">
    <property type="entry name" value="DUF632"/>
    <property type="match status" value="1"/>
</dbReference>
<dbReference type="InterPro" id="IPR006867">
    <property type="entry name" value="DUF632"/>
</dbReference>
<comment type="caution">
    <text evidence="4">The sequence shown here is derived from an EMBL/GenBank/DDBJ whole genome shotgun (WGS) entry which is preliminary data.</text>
</comment>
<evidence type="ECO:0000259" key="3">
    <source>
        <dbReference type="Pfam" id="PF04783"/>
    </source>
</evidence>
<keyword evidence="5" id="KW-1185">Reference proteome</keyword>
<evidence type="ECO:0000259" key="2">
    <source>
        <dbReference type="Pfam" id="PF04782"/>
    </source>
</evidence>
<dbReference type="PANTHER" id="PTHR21450">
    <property type="entry name" value="PROTEIN ALTERED PHOSPHATE STARVATION RESPONSE 1"/>
    <property type="match status" value="1"/>
</dbReference>
<evidence type="ECO:0000313" key="5">
    <source>
        <dbReference type="Proteomes" id="UP001279734"/>
    </source>
</evidence>
<reference evidence="4" key="1">
    <citation type="submission" date="2023-05" db="EMBL/GenBank/DDBJ databases">
        <title>Nepenthes gracilis genome sequencing.</title>
        <authorList>
            <person name="Fukushima K."/>
        </authorList>
    </citation>
    <scope>NUCLEOTIDE SEQUENCE</scope>
    <source>
        <strain evidence="4">SING2019-196</strain>
    </source>
</reference>
<feature type="compositionally biased region" description="Pro residues" evidence="1">
    <location>
        <begin position="243"/>
        <end position="252"/>
    </location>
</feature>
<gene>
    <name evidence="4" type="ORF">Nepgr_025486</name>
</gene>
<feature type="compositionally biased region" description="Basic and acidic residues" evidence="1">
    <location>
        <begin position="298"/>
        <end position="328"/>
    </location>
</feature>
<dbReference type="Proteomes" id="UP001279734">
    <property type="component" value="Unassembled WGS sequence"/>
</dbReference>
<protein>
    <submittedName>
        <fullName evidence="4">Uncharacterized protein</fullName>
    </submittedName>
</protein>
<sequence length="799" mass="89352">MGCASSKIDDLPAVFLCRQRLSFIDDAIRQRHALAEAHVAYIESLKSVGGSLRHFFDAAESTASKVLDSPALDMPARRMGDPDEPKRLPSTGGHIYNSDSGSYYHPSDSDNENSGSESRYYLHSRSLLPHQDDIYRADETLTPFPGIYMQMNYMKQQATHSVAYEWRSMGPETAQMGESSYYDPSYHSSYPNPISNYNNNSYGYMHYDGDDGGMGAFLGSSPPPPNGSSARQGGVPSQSSSKSPPPPPPPPSTSAWDFLNPFESIGPNYPPYTPSRDSREVREEEGIPDLEDENYQQEDVKEVHGDQKFVDDTGGGEKRAVEEEDKKASGGVAVYGTAPSVPVEDNPAEYDVHTVDEKVVRHERRSEEQGDAVAFKGNGGLRNASEVLREIQVQFDRASASGSELANILEVRKLSHQRKNAANQVSTKMLQAVTLPSTPKDTEASSSALDFDEEIGLRSGKGNLSSTLEKLHLWEKKLLEEVKAEENMRVIHDRKLQKLKHLDERGAEAHKVDATRTLVRNLSTKIRISIQVVDKISVTINNLRDEELWPQLNELIQGLATMWKVMLECHQSQFQAVNEANFLDAVAFPENPTDSYLKAMMLLEHDLINWTLKFTNWVGVQKAYARALNSWLLKCFLYEPEETPDGIAPFLPGKAGMPSVFVICDQWSRALEIISEKEVVDSMQAFSITVVRFREQTSTGKGNDINGKVKNLEREDLKMQKEIQAMEKKMIMLSGDRNGVSLNGHVGCQSDTKSKGTLHYGLRHVFEAMDRFTAELVKAYEELLQRSKEEVVREHVTIS</sequence>
<feature type="compositionally biased region" description="Acidic residues" evidence="1">
    <location>
        <begin position="286"/>
        <end position="296"/>
    </location>
</feature>
<feature type="domain" description="DUF632" evidence="2">
    <location>
        <begin position="386"/>
        <end position="689"/>
    </location>
</feature>
<dbReference type="EMBL" id="BSYO01000026">
    <property type="protein sequence ID" value="GMH23643.1"/>
    <property type="molecule type" value="Genomic_DNA"/>
</dbReference>
<dbReference type="AlphaFoldDB" id="A0AAD3T509"/>